<evidence type="ECO:0000259" key="7">
    <source>
        <dbReference type="Pfam" id="PF04024"/>
    </source>
</evidence>
<gene>
    <name evidence="8" type="primary">pspC</name>
    <name evidence="8" type="ORF">Dpoa569_0001643</name>
</gene>
<dbReference type="InterPro" id="IPR052027">
    <property type="entry name" value="PspC"/>
</dbReference>
<keyword evidence="2" id="KW-1003">Cell membrane</keyword>
<dbReference type="RefSeq" id="WP_042870992.1">
    <property type="nucleotide sequence ID" value="NZ_CM001975.1"/>
</dbReference>
<keyword evidence="9" id="KW-1185">Reference proteome</keyword>
<dbReference type="AlphaFoldDB" id="A0A5B8I5F8"/>
<keyword evidence="3 6" id="KW-0812">Transmembrane</keyword>
<organism evidence="8 9">
    <name type="scientific">Dickeya poaceiphila</name>
    <dbReference type="NCBI Taxonomy" id="568768"/>
    <lineage>
        <taxon>Bacteria</taxon>
        <taxon>Pseudomonadati</taxon>
        <taxon>Pseudomonadota</taxon>
        <taxon>Gammaproteobacteria</taxon>
        <taxon>Enterobacterales</taxon>
        <taxon>Pectobacteriaceae</taxon>
        <taxon>Dickeya</taxon>
    </lineage>
</organism>
<dbReference type="NCBIfam" id="TIGR02978">
    <property type="entry name" value="phageshock_pspC"/>
    <property type="match status" value="1"/>
</dbReference>
<evidence type="ECO:0000313" key="9">
    <source>
        <dbReference type="Proteomes" id="UP000320591"/>
    </source>
</evidence>
<dbReference type="PANTHER" id="PTHR33885">
    <property type="entry name" value="PHAGE SHOCK PROTEIN C"/>
    <property type="match status" value="1"/>
</dbReference>
<evidence type="ECO:0000256" key="4">
    <source>
        <dbReference type="ARBA" id="ARBA00022989"/>
    </source>
</evidence>
<feature type="transmembrane region" description="Helical" evidence="6">
    <location>
        <begin position="35"/>
        <end position="63"/>
    </location>
</feature>
<evidence type="ECO:0000256" key="1">
    <source>
        <dbReference type="ARBA" id="ARBA00004162"/>
    </source>
</evidence>
<evidence type="ECO:0000256" key="6">
    <source>
        <dbReference type="SAM" id="Phobius"/>
    </source>
</evidence>
<name>A0A5B8I5F8_9GAMM</name>
<dbReference type="STRING" id="568768.GCA_000406125_02209"/>
<dbReference type="EMBL" id="CP042220">
    <property type="protein sequence ID" value="QDX29824.1"/>
    <property type="molecule type" value="Genomic_DNA"/>
</dbReference>
<keyword evidence="4 6" id="KW-1133">Transmembrane helix</keyword>
<evidence type="ECO:0000256" key="5">
    <source>
        <dbReference type="ARBA" id="ARBA00023136"/>
    </source>
</evidence>
<accession>A0A5B8I5F8</accession>
<proteinExistence type="predicted"/>
<dbReference type="OrthoDB" id="7359894at2"/>
<dbReference type="GO" id="GO:0005886">
    <property type="term" value="C:plasma membrane"/>
    <property type="evidence" value="ECO:0007669"/>
    <property type="project" value="UniProtKB-SubCell"/>
</dbReference>
<reference evidence="8 9" key="1">
    <citation type="journal article" date="2019" name="Environ. Microbiol.">
        <title>The phytopathogenic nature of Dickeya aquatica 174/2 and the dynamic early evolution of Dickeya pathogenicity.</title>
        <authorList>
            <person name="Duprey A."/>
            <person name="Taib N."/>
            <person name="Leonard S."/>
            <person name="Garin T."/>
            <person name="Flandrois J.P."/>
            <person name="Nasser W."/>
            <person name="Brochier-Armanet C."/>
            <person name="Reverchon S."/>
        </authorList>
    </citation>
    <scope>NUCLEOTIDE SEQUENCE [LARGE SCALE GENOMIC DNA]</scope>
    <source>
        <strain evidence="8 9">NCPPB 569</strain>
    </source>
</reference>
<protein>
    <submittedName>
        <fullName evidence="8">Envelope stress response membrane protein PspC</fullName>
    </submittedName>
</protein>
<comment type="subcellular location">
    <subcellularLocation>
        <location evidence="1">Cell membrane</location>
        <topology evidence="1">Single-pass membrane protein</topology>
    </subcellularLocation>
</comment>
<dbReference type="PANTHER" id="PTHR33885:SF3">
    <property type="entry name" value="PHAGE SHOCK PROTEIN C"/>
    <property type="match status" value="1"/>
</dbReference>
<evidence type="ECO:0000256" key="3">
    <source>
        <dbReference type="ARBA" id="ARBA00022692"/>
    </source>
</evidence>
<feature type="domain" description="Phage shock protein PspC N-terminal" evidence="7">
    <location>
        <begin position="7"/>
        <end position="65"/>
    </location>
</feature>
<dbReference type="InterPro" id="IPR014320">
    <property type="entry name" value="Phageshock_PspC"/>
</dbReference>
<keyword evidence="5 6" id="KW-0472">Membrane</keyword>
<evidence type="ECO:0000313" key="8">
    <source>
        <dbReference type="EMBL" id="QDX29824.1"/>
    </source>
</evidence>
<evidence type="ECO:0000256" key="2">
    <source>
        <dbReference type="ARBA" id="ARBA00022475"/>
    </source>
</evidence>
<dbReference type="KEGG" id="dic:Dpoa569_0001643"/>
<sequence>MNTRFERKLYRLPQEGMIKGVCAGLARYFDVPVKLVRLIAVLSIFFGLFLITVVGYVILSFVLEPASPEEYQSANDEVSPHTLLDQADAILRGSEQRLRDIERYITSDTYGVRSKFRQL</sequence>
<dbReference type="NCBIfam" id="NF007973">
    <property type="entry name" value="PRK10697.1"/>
    <property type="match status" value="1"/>
</dbReference>
<dbReference type="Proteomes" id="UP000320591">
    <property type="component" value="Chromosome"/>
</dbReference>
<dbReference type="Pfam" id="PF04024">
    <property type="entry name" value="PspC"/>
    <property type="match status" value="1"/>
</dbReference>
<dbReference type="InterPro" id="IPR007168">
    <property type="entry name" value="Phageshock_PspC_N"/>
</dbReference>